<dbReference type="CDD" id="cd00077">
    <property type="entry name" value="HDc"/>
    <property type="match status" value="1"/>
</dbReference>
<comment type="caution">
    <text evidence="2">The sequence shown here is derived from an EMBL/GenBank/DDBJ whole genome shotgun (WGS) entry which is preliminary data.</text>
</comment>
<dbReference type="Proteomes" id="UP001385809">
    <property type="component" value="Unassembled WGS sequence"/>
</dbReference>
<accession>A0ABU8MTN9</accession>
<proteinExistence type="predicted"/>
<dbReference type="EMBL" id="JBBEGN010000014">
    <property type="protein sequence ID" value="MEJ2870626.1"/>
    <property type="molecule type" value="Genomic_DNA"/>
</dbReference>
<dbReference type="InterPro" id="IPR006674">
    <property type="entry name" value="HD_domain"/>
</dbReference>
<name>A0ABU8MTN9_9PSEU</name>
<sequence length="183" mass="20036">MGERPGPAAAAELARALLAPLGARWAHTQQVARRAEELSPSVPMEDRDLLVVAAWWHDLGYAPELVQTGFHPIDGARYLSARGHSPRLCALIAHHSAATCEAEERGLAAELAEWRREEGPVADALWTADMTTGPRGQSFDYAERLQEILTRYEPDSIVGRSMTRAQPYISAAIDRTLTRLAAA</sequence>
<dbReference type="SUPFAM" id="SSF109604">
    <property type="entry name" value="HD-domain/PDEase-like"/>
    <property type="match status" value="1"/>
</dbReference>
<protein>
    <submittedName>
        <fullName evidence="2">HD domain-containing protein</fullName>
    </submittedName>
</protein>
<gene>
    <name evidence="2" type="ORF">WCD74_22885</name>
</gene>
<evidence type="ECO:0000259" key="1">
    <source>
        <dbReference type="Pfam" id="PF01966"/>
    </source>
</evidence>
<evidence type="ECO:0000313" key="3">
    <source>
        <dbReference type="Proteomes" id="UP001385809"/>
    </source>
</evidence>
<dbReference type="InterPro" id="IPR003607">
    <property type="entry name" value="HD/PDEase_dom"/>
</dbReference>
<evidence type="ECO:0000313" key="2">
    <source>
        <dbReference type="EMBL" id="MEJ2870626.1"/>
    </source>
</evidence>
<organism evidence="2 3">
    <name type="scientific">Actinomycetospora aurantiaca</name>
    <dbReference type="NCBI Taxonomy" id="3129233"/>
    <lineage>
        <taxon>Bacteria</taxon>
        <taxon>Bacillati</taxon>
        <taxon>Actinomycetota</taxon>
        <taxon>Actinomycetes</taxon>
        <taxon>Pseudonocardiales</taxon>
        <taxon>Pseudonocardiaceae</taxon>
        <taxon>Actinomycetospora</taxon>
    </lineage>
</organism>
<dbReference type="Pfam" id="PF01966">
    <property type="entry name" value="HD"/>
    <property type="match status" value="1"/>
</dbReference>
<dbReference type="RefSeq" id="WP_337697194.1">
    <property type="nucleotide sequence ID" value="NZ_JBBEGN010000014.1"/>
</dbReference>
<reference evidence="2 3" key="1">
    <citation type="submission" date="2024-03" db="EMBL/GenBank/DDBJ databases">
        <title>Actinomycetospora sp. OC33-EN08, a novel actinomycete isolated from wild orchid (Aerides multiflora).</title>
        <authorList>
            <person name="Suriyachadkun C."/>
        </authorList>
    </citation>
    <scope>NUCLEOTIDE SEQUENCE [LARGE SCALE GENOMIC DNA]</scope>
    <source>
        <strain evidence="2 3">OC33-EN08</strain>
    </source>
</reference>
<keyword evidence="3" id="KW-1185">Reference proteome</keyword>
<dbReference type="Gene3D" id="1.10.3210.10">
    <property type="entry name" value="Hypothetical protein af1432"/>
    <property type="match status" value="1"/>
</dbReference>
<feature type="domain" description="HD" evidence="1">
    <location>
        <begin position="24"/>
        <end position="98"/>
    </location>
</feature>